<dbReference type="OrthoDB" id="9774644at2"/>
<keyword evidence="3" id="KW-0408">Iron</keyword>
<evidence type="ECO:0000256" key="2">
    <source>
        <dbReference type="ARBA" id="ARBA00022723"/>
    </source>
</evidence>
<keyword evidence="6" id="KW-1185">Reference proteome</keyword>
<dbReference type="Pfam" id="PF01814">
    <property type="entry name" value="Hemerythrin"/>
    <property type="match status" value="1"/>
</dbReference>
<dbReference type="InterPro" id="IPR050669">
    <property type="entry name" value="Hemerythrin"/>
</dbReference>
<dbReference type="EMBL" id="FWXY01000007">
    <property type="protein sequence ID" value="SMC69612.1"/>
    <property type="molecule type" value="Genomic_DNA"/>
</dbReference>
<dbReference type="PANTHER" id="PTHR37164:SF1">
    <property type="entry name" value="BACTERIOHEMERYTHRIN"/>
    <property type="match status" value="1"/>
</dbReference>
<dbReference type="NCBIfam" id="TIGR02481">
    <property type="entry name" value="hemeryth_dom"/>
    <property type="match status" value="1"/>
</dbReference>
<accession>A0A1W2BA71</accession>
<comment type="similarity">
    <text evidence="1">Belongs to the hemerythrin family.</text>
</comment>
<dbReference type="CDD" id="cd12107">
    <property type="entry name" value="Hemerythrin"/>
    <property type="match status" value="1"/>
</dbReference>
<sequence>MEKIEKIEWDEQLSVDIPEIDDLQKKMFALLNVLIDLKDDQANAKDSSINVAELTEYGKYYFSKEEEYLRKAGYPETDDHAREHRKFIKTTVSLRRQVAEDKANLSYGVIKDLRDWLIVHISTQDHKYVPFLRTFAYVNECRAR</sequence>
<dbReference type="SUPFAM" id="SSF47188">
    <property type="entry name" value="Hemerythrin-like"/>
    <property type="match status" value="1"/>
</dbReference>
<dbReference type="AlphaFoldDB" id="A0A1W2BA71"/>
<protein>
    <submittedName>
        <fullName evidence="5">Hemerythrin</fullName>
    </submittedName>
</protein>
<dbReference type="Proteomes" id="UP000192418">
    <property type="component" value="Unassembled WGS sequence"/>
</dbReference>
<evidence type="ECO:0000256" key="3">
    <source>
        <dbReference type="ARBA" id="ARBA00023004"/>
    </source>
</evidence>
<dbReference type="InterPro" id="IPR012312">
    <property type="entry name" value="Hemerythrin-like"/>
</dbReference>
<organism evidence="5 6">
    <name type="scientific">Desulfocicer vacuolatum DSM 3385</name>
    <dbReference type="NCBI Taxonomy" id="1121400"/>
    <lineage>
        <taxon>Bacteria</taxon>
        <taxon>Pseudomonadati</taxon>
        <taxon>Thermodesulfobacteriota</taxon>
        <taxon>Desulfobacteria</taxon>
        <taxon>Desulfobacterales</taxon>
        <taxon>Desulfobacteraceae</taxon>
        <taxon>Desulfocicer</taxon>
    </lineage>
</organism>
<dbReference type="Gene3D" id="1.20.120.50">
    <property type="entry name" value="Hemerythrin-like"/>
    <property type="match status" value="1"/>
</dbReference>
<evidence type="ECO:0000313" key="5">
    <source>
        <dbReference type="EMBL" id="SMC69612.1"/>
    </source>
</evidence>
<gene>
    <name evidence="5" type="ORF">SAMN02746065_107171</name>
</gene>
<name>A0A1W2BA71_9BACT</name>
<reference evidence="5 6" key="1">
    <citation type="submission" date="2017-04" db="EMBL/GenBank/DDBJ databases">
        <authorList>
            <person name="Afonso C.L."/>
            <person name="Miller P.J."/>
            <person name="Scott M.A."/>
            <person name="Spackman E."/>
            <person name="Goraichik I."/>
            <person name="Dimitrov K.M."/>
            <person name="Suarez D.L."/>
            <person name="Swayne D.E."/>
        </authorList>
    </citation>
    <scope>NUCLEOTIDE SEQUENCE [LARGE SCALE GENOMIC DNA]</scope>
    <source>
        <strain evidence="5 6">DSM 3385</strain>
    </source>
</reference>
<evidence type="ECO:0000313" key="6">
    <source>
        <dbReference type="Proteomes" id="UP000192418"/>
    </source>
</evidence>
<feature type="domain" description="Hemerythrin-like" evidence="4">
    <location>
        <begin position="19"/>
        <end position="132"/>
    </location>
</feature>
<keyword evidence="2" id="KW-0479">Metal-binding</keyword>
<evidence type="ECO:0000256" key="1">
    <source>
        <dbReference type="ARBA" id="ARBA00010587"/>
    </source>
</evidence>
<evidence type="ECO:0000259" key="4">
    <source>
        <dbReference type="Pfam" id="PF01814"/>
    </source>
</evidence>
<dbReference type="NCBIfam" id="NF033749">
    <property type="entry name" value="bact_hemeryth"/>
    <property type="match status" value="1"/>
</dbReference>
<dbReference type="InterPro" id="IPR012827">
    <property type="entry name" value="Hemerythrin_metal-bd"/>
</dbReference>
<dbReference type="InterPro" id="IPR035938">
    <property type="entry name" value="Hemerythrin-like_sf"/>
</dbReference>
<dbReference type="RefSeq" id="WP_084068383.1">
    <property type="nucleotide sequence ID" value="NZ_FWXY01000007.1"/>
</dbReference>
<dbReference type="PANTHER" id="PTHR37164">
    <property type="entry name" value="BACTERIOHEMERYTHRIN"/>
    <property type="match status" value="1"/>
</dbReference>
<dbReference type="GO" id="GO:0046872">
    <property type="term" value="F:metal ion binding"/>
    <property type="evidence" value="ECO:0007669"/>
    <property type="project" value="UniProtKB-KW"/>
</dbReference>
<dbReference type="STRING" id="1121400.SAMN02746065_107171"/>
<proteinExistence type="inferred from homology"/>